<feature type="region of interest" description="Disordered" evidence="1">
    <location>
        <begin position="276"/>
        <end position="315"/>
    </location>
</feature>
<evidence type="ECO:0000256" key="2">
    <source>
        <dbReference type="SAM" id="SignalP"/>
    </source>
</evidence>
<dbReference type="InterPro" id="IPR035986">
    <property type="entry name" value="PKD_dom_sf"/>
</dbReference>
<dbReference type="InterPro" id="IPR026341">
    <property type="entry name" value="T9SS_type_B"/>
</dbReference>
<keyword evidence="5" id="KW-1185">Reference proteome</keyword>
<dbReference type="Gene3D" id="2.60.40.10">
    <property type="entry name" value="Immunoglobulins"/>
    <property type="match status" value="1"/>
</dbReference>
<protein>
    <submittedName>
        <fullName evidence="4">T9SS type B sorting domain-containing protein</fullName>
    </submittedName>
</protein>
<dbReference type="SUPFAM" id="SSF49299">
    <property type="entry name" value="PKD domain"/>
    <property type="match status" value="1"/>
</dbReference>
<accession>A0A8J8FBZ3</accession>
<dbReference type="NCBIfam" id="TIGR04131">
    <property type="entry name" value="Bac_Flav_CTERM"/>
    <property type="match status" value="1"/>
</dbReference>
<dbReference type="Pfam" id="PF18911">
    <property type="entry name" value="PKD_4"/>
    <property type="match status" value="1"/>
</dbReference>
<feature type="domain" description="PKD" evidence="3">
    <location>
        <begin position="822"/>
        <end position="879"/>
    </location>
</feature>
<evidence type="ECO:0000313" key="4">
    <source>
        <dbReference type="EMBL" id="NNV54732.1"/>
    </source>
</evidence>
<dbReference type="Proteomes" id="UP000598971">
    <property type="component" value="Unassembled WGS sequence"/>
</dbReference>
<sequence length="1233" mass="125388">MKKIALLLVMAMVYGQVIAQICGTPGVDGPENISGSINTYFPPSGNITLAAGSRTVLLDAVPPNDIHGNNFGTQAINAGDMLLIIQMQDAAINVANSAFYGANSSSGGPDGLGGTGYTSLGNSGHFEYVIATNSVALTGGNLSFKGAGANKGTVYSYVNASATATSGKKTFEIIRVPQYSNLVLSSNISTPPFNGKAGGVIAFDVSGSMDFNGFTIDASSKGFRGGYGIIANSGPNINSVYVVPSTDDRSVGKGEGIAGTPRYMWDGFNQVDNIDEGLPGGSYGKGAPANAGGGGNDHNAGGGGGGNGGAGGVGGDGTSTLGTGFGSFPNGGRPGAITYATGAPDITRLIMGGGGGGGDANNALTGVKGGVGGGIILLNVGSIKGSGTILANGGAGAPGQSGAQPDGAGGGGAGGTVFIKVSNPDASAVLTIEAKGGNGGNTVGDRNLNDEHGPGGGGGGGQIFYAIASGTVNSNISPGKAGRSNSGVGIPHNAADGKDGNVRPFVLADLPAYLQGGGSICYPELTTTLAEANPTANKFPGSTVMYTVKAFNDIGGGNAGGVQIELQIPAGLTMQSATVNYTGDAGGPATITNTGTAVRPLFGDFNISPGDTVIITMTLFVDCNITAGNYNSSAQALYLDPSRTFRDPRRRIAALVNAFVGTNTSYETGLAGPVPGANYDGNAPTAVTENIIIKPLVAIGNNTISLSAAPSSFCASGDPALIIGATPTGGGEAYAYQWQSSTDNVNFTDMATMAAKDFDPPLLTDSVYYRRIVSSLTCTPATTSNVLAFIINHAPVVDFLTPGICLQDGAALFTNTTTIDDGSDASLLYAWNFGETGSAQNTSVLKNPSHAYAAAGNYTVTLTVTSGACVITNTKPFTVNGSIPVADFSITSGSTLCSNQPVAFVDKASVDFGEITKIEWYYDFGNNPTLVQTDNAPGKRNAAATIYNYNYPVFYTPATTDISVRMVVYSGITCVNETTIPITLKAVPEAAFSALPAVCDNISPFQITQGSEIHGLLAGTGNYSGTGINGAGIFSPANAGPGVQTLSYTYTANNGCADTATQTITVYASPTVVGGSVELLEGGQVQLPATYSGSNLTYVWTPATALDHTDIANPMASPVKDIVYSIKVSSVEGCIANGTVVVKVFQNPKIPNAFSPNKDGINDVWNIQYLNTYTDATIAVFNRYGQQVFYSVGYNTPWNGQYKGSDLPVGTYYYIIDTKKGHTPFSGYVTILR</sequence>
<evidence type="ECO:0000259" key="3">
    <source>
        <dbReference type="PROSITE" id="PS50093"/>
    </source>
</evidence>
<dbReference type="SMART" id="SM00089">
    <property type="entry name" value="PKD"/>
    <property type="match status" value="1"/>
</dbReference>
<evidence type="ECO:0000256" key="1">
    <source>
        <dbReference type="SAM" id="MobiDB-lite"/>
    </source>
</evidence>
<name>A0A8J8FBZ3_9BACT</name>
<proteinExistence type="predicted"/>
<dbReference type="AlphaFoldDB" id="A0A8J8FBZ3"/>
<dbReference type="PROSITE" id="PS50093">
    <property type="entry name" value="PKD"/>
    <property type="match status" value="1"/>
</dbReference>
<dbReference type="InterPro" id="IPR013783">
    <property type="entry name" value="Ig-like_fold"/>
</dbReference>
<dbReference type="CDD" id="cd00146">
    <property type="entry name" value="PKD"/>
    <property type="match status" value="1"/>
</dbReference>
<organism evidence="4 5">
    <name type="scientific">Limnovirga soli</name>
    <dbReference type="NCBI Taxonomy" id="2656915"/>
    <lineage>
        <taxon>Bacteria</taxon>
        <taxon>Pseudomonadati</taxon>
        <taxon>Bacteroidota</taxon>
        <taxon>Chitinophagia</taxon>
        <taxon>Chitinophagales</taxon>
        <taxon>Chitinophagaceae</taxon>
        <taxon>Limnovirga</taxon>
    </lineage>
</organism>
<feature type="compositionally biased region" description="Gly residues" evidence="1">
    <location>
        <begin position="291"/>
        <end position="315"/>
    </location>
</feature>
<dbReference type="Pfam" id="PF13585">
    <property type="entry name" value="CHU_C"/>
    <property type="match status" value="1"/>
</dbReference>
<feature type="chain" id="PRO_5035198303" evidence="2">
    <location>
        <begin position="20"/>
        <end position="1233"/>
    </location>
</feature>
<dbReference type="RefSeq" id="WP_171606659.1">
    <property type="nucleotide sequence ID" value="NZ_WHPF01000003.1"/>
</dbReference>
<gene>
    <name evidence="4" type="ORF">GD597_04600</name>
</gene>
<evidence type="ECO:0000313" key="5">
    <source>
        <dbReference type="Proteomes" id="UP000598971"/>
    </source>
</evidence>
<dbReference type="EMBL" id="WHPF01000003">
    <property type="protein sequence ID" value="NNV54732.1"/>
    <property type="molecule type" value="Genomic_DNA"/>
</dbReference>
<comment type="caution">
    <text evidence="4">The sequence shown here is derived from an EMBL/GenBank/DDBJ whole genome shotgun (WGS) entry which is preliminary data.</text>
</comment>
<dbReference type="InterPro" id="IPR000601">
    <property type="entry name" value="PKD_dom"/>
</dbReference>
<keyword evidence="2" id="KW-0732">Signal</keyword>
<reference evidence="4" key="1">
    <citation type="submission" date="2019-10" db="EMBL/GenBank/DDBJ databases">
        <title>Draft genome sequence of Panacibacter sp. KCS-6.</title>
        <authorList>
            <person name="Yim K.J."/>
        </authorList>
    </citation>
    <scope>NUCLEOTIDE SEQUENCE</scope>
    <source>
        <strain evidence="4">KCS-6</strain>
    </source>
</reference>
<dbReference type="InterPro" id="IPR022409">
    <property type="entry name" value="PKD/Chitinase_dom"/>
</dbReference>
<feature type="signal peptide" evidence="2">
    <location>
        <begin position="1"/>
        <end position="19"/>
    </location>
</feature>